<dbReference type="InterPro" id="IPR002586">
    <property type="entry name" value="CobQ/CobB/MinD/ParA_Nub-bd_dom"/>
</dbReference>
<dbReference type="InterPro" id="IPR050678">
    <property type="entry name" value="DNA_Partitioning_ATPase"/>
</dbReference>
<keyword evidence="3" id="KW-1185">Reference proteome</keyword>
<dbReference type="PIRSF" id="PIRSF009320">
    <property type="entry name" value="Nuc_binding_HP_1000"/>
    <property type="match status" value="1"/>
</dbReference>
<dbReference type="AlphaFoldDB" id="A0A1H7Q3T0"/>
<dbReference type="InterPro" id="IPR027417">
    <property type="entry name" value="P-loop_NTPase"/>
</dbReference>
<organism evidence="2 3">
    <name type="scientific">Atopomonas hussainii</name>
    <dbReference type="NCBI Taxonomy" id="1429083"/>
    <lineage>
        <taxon>Bacteria</taxon>
        <taxon>Pseudomonadati</taxon>
        <taxon>Pseudomonadota</taxon>
        <taxon>Gammaproteobacteria</taxon>
        <taxon>Pseudomonadales</taxon>
        <taxon>Pseudomonadaceae</taxon>
        <taxon>Atopomonas</taxon>
    </lineage>
</organism>
<dbReference type="Pfam" id="PF01656">
    <property type="entry name" value="CbiA"/>
    <property type="match status" value="1"/>
</dbReference>
<dbReference type="EMBL" id="FOAS01000012">
    <property type="protein sequence ID" value="SEL42791.1"/>
    <property type="molecule type" value="Genomic_DNA"/>
</dbReference>
<protein>
    <submittedName>
        <fullName evidence="2">Chromosome partitioning protein</fullName>
    </submittedName>
</protein>
<reference evidence="2 3" key="1">
    <citation type="submission" date="2016-10" db="EMBL/GenBank/DDBJ databases">
        <authorList>
            <person name="de Groot N.N."/>
        </authorList>
    </citation>
    <scope>NUCLEOTIDE SEQUENCE [LARGE SCALE GENOMIC DNA]</scope>
    <source>
        <strain evidence="2 3">JCM 19513</strain>
    </source>
</reference>
<accession>A0A1H7Q3T0</accession>
<dbReference type="SUPFAM" id="SSF52540">
    <property type="entry name" value="P-loop containing nucleoside triphosphate hydrolases"/>
    <property type="match status" value="1"/>
</dbReference>
<gene>
    <name evidence="2" type="ORF">SAMN05216214_11217</name>
</gene>
<dbReference type="STRING" id="1429083.GCA_001885685_00407"/>
<name>A0A1H7Q3T0_9GAMM</name>
<proteinExistence type="predicted"/>
<evidence type="ECO:0000259" key="1">
    <source>
        <dbReference type="Pfam" id="PF01656"/>
    </source>
</evidence>
<dbReference type="PANTHER" id="PTHR13696">
    <property type="entry name" value="P-LOOP CONTAINING NUCLEOSIDE TRIPHOSPHATE HYDROLASE"/>
    <property type="match status" value="1"/>
</dbReference>
<dbReference type="CDD" id="cd02042">
    <property type="entry name" value="ParAB_family"/>
    <property type="match status" value="1"/>
</dbReference>
<dbReference type="Proteomes" id="UP000185766">
    <property type="component" value="Unassembled WGS sequence"/>
</dbReference>
<dbReference type="Gene3D" id="3.40.50.300">
    <property type="entry name" value="P-loop containing nucleotide triphosphate hydrolases"/>
    <property type="match status" value="1"/>
</dbReference>
<feature type="domain" description="CobQ/CobB/MinD/ParA nucleotide binding" evidence="1">
    <location>
        <begin position="4"/>
        <end position="178"/>
    </location>
</feature>
<evidence type="ECO:0000313" key="3">
    <source>
        <dbReference type="Proteomes" id="UP000185766"/>
    </source>
</evidence>
<sequence length="215" mass="23538">MKRILVANAKGGCGKTTLATQIASHFAAQGQRVLLADYDPQRSASDWLQNRPAGCAPLTIHPAWQAPLPKEPYDVLVGDMPAAIAPQAVWQVLKAGDKLLVPILPSPSDIKASLRFLMALNLADLAKGGIEVGLVANRVRGNTEYARRLHELLEKMRLPLVASIRDTQNYVRAMDHGVSIFDLPAYRVRNDLAQWHALLAWLDPSYNPAPQAIQA</sequence>
<dbReference type="PANTHER" id="PTHR13696:SF96">
    <property type="entry name" value="COBQ_COBB_MIND_PARA NUCLEOTIDE BINDING DOMAIN-CONTAINING PROTEIN"/>
    <property type="match status" value="1"/>
</dbReference>
<dbReference type="RefSeq" id="WP_074869009.1">
    <property type="nucleotide sequence ID" value="NZ_FOAS01000012.1"/>
</dbReference>
<evidence type="ECO:0000313" key="2">
    <source>
        <dbReference type="EMBL" id="SEL42791.1"/>
    </source>
</evidence>